<comment type="pathway">
    <text evidence="1">Amino-acid biosynthesis; L-tryptophan biosynthesis; L-tryptophan from chorismate: step 2/5.</text>
</comment>
<keyword evidence="6" id="KW-0822">Tryptophan biosynthesis</keyword>
<evidence type="ECO:0000259" key="11">
    <source>
        <dbReference type="Pfam" id="PF00591"/>
    </source>
</evidence>
<comment type="catalytic activity">
    <reaction evidence="8">
        <text>N-(5-phospho-beta-D-ribosyl)anthranilate + diphosphate = 5-phospho-alpha-D-ribose 1-diphosphate + anthranilate</text>
        <dbReference type="Rhea" id="RHEA:11768"/>
        <dbReference type="ChEBI" id="CHEBI:16567"/>
        <dbReference type="ChEBI" id="CHEBI:18277"/>
        <dbReference type="ChEBI" id="CHEBI:33019"/>
        <dbReference type="ChEBI" id="CHEBI:58017"/>
        <dbReference type="EC" id="2.4.2.18"/>
    </reaction>
</comment>
<evidence type="ECO:0000256" key="6">
    <source>
        <dbReference type="ARBA" id="ARBA00022822"/>
    </source>
</evidence>
<dbReference type="EC" id="2.4.2.18" evidence="2"/>
<evidence type="ECO:0000256" key="7">
    <source>
        <dbReference type="ARBA" id="ARBA00023141"/>
    </source>
</evidence>
<dbReference type="GO" id="GO:0005829">
    <property type="term" value="C:cytosol"/>
    <property type="evidence" value="ECO:0007669"/>
    <property type="project" value="TreeGrafter"/>
</dbReference>
<evidence type="ECO:0000256" key="4">
    <source>
        <dbReference type="ARBA" id="ARBA00022676"/>
    </source>
</evidence>
<evidence type="ECO:0000256" key="8">
    <source>
        <dbReference type="ARBA" id="ARBA00052328"/>
    </source>
</evidence>
<dbReference type="SUPFAM" id="SSF52418">
    <property type="entry name" value="Nucleoside phosphorylase/phosphoribosyltransferase catalytic domain"/>
    <property type="match status" value="1"/>
</dbReference>
<protein>
    <recommendedName>
        <fullName evidence="10">Bifunctional protein TrpGD</fullName>
        <ecNumber evidence="2">2.4.2.18</ecNumber>
    </recommendedName>
</protein>
<dbReference type="NCBIfam" id="TIGR01245">
    <property type="entry name" value="trpD"/>
    <property type="match status" value="1"/>
</dbReference>
<gene>
    <name evidence="12" type="primary">trpD</name>
    <name evidence="12" type="ORF">ENJ46_03475</name>
</gene>
<dbReference type="GO" id="GO:0000162">
    <property type="term" value="P:L-tryptophan biosynthetic process"/>
    <property type="evidence" value="ECO:0007669"/>
    <property type="project" value="UniProtKB-KW"/>
</dbReference>
<evidence type="ECO:0000313" key="12">
    <source>
        <dbReference type="EMBL" id="HFB54962.1"/>
    </source>
</evidence>
<keyword evidence="3" id="KW-0028">Amino-acid biosynthesis</keyword>
<evidence type="ECO:0000256" key="5">
    <source>
        <dbReference type="ARBA" id="ARBA00022679"/>
    </source>
</evidence>
<dbReference type="Gene3D" id="3.40.1030.10">
    <property type="entry name" value="Nucleoside phosphorylase/phosphoribosyltransferase catalytic domain"/>
    <property type="match status" value="1"/>
</dbReference>
<sequence>NAPDGAMDIVGTGGDGLKTYNISTAVCFVVAGAGGTVAKHGNRAVSSRSGASDVLRELGVKLDISTAQTEDCIAQAGVGFLFAPNHHPAMANVAKARAMLKSRTIFNCLGPLCNPAEVENILVGVYSNELRKNYAEALLKLGIKSALIVHGGDGMDEITTSTLTMVSEIMNGALREYEITPEQFGLPRAVLKDLEGGDPAHNAHALRNVLDGKSSAYRDIILLNSGAALYVNGCATNIEKGIDLAQKSIASGAATSALSKLVEISNA</sequence>
<dbReference type="InterPro" id="IPR005940">
    <property type="entry name" value="Anthranilate_Pribosyl_Tfrase"/>
</dbReference>
<dbReference type="FunFam" id="3.40.1030.10:FF:000002">
    <property type="entry name" value="Anthranilate phosphoribosyltransferase"/>
    <property type="match status" value="1"/>
</dbReference>
<dbReference type="PANTHER" id="PTHR43285">
    <property type="entry name" value="ANTHRANILATE PHOSPHORIBOSYLTRANSFERASE"/>
    <property type="match status" value="1"/>
</dbReference>
<dbReference type="Proteomes" id="UP000886042">
    <property type="component" value="Unassembled WGS sequence"/>
</dbReference>
<keyword evidence="5 12" id="KW-0808">Transferase</keyword>
<reference evidence="12" key="1">
    <citation type="journal article" date="2020" name="mSystems">
        <title>Genome- and Community-Level Interaction Insights into Carbon Utilization and Element Cycling Functions of Hydrothermarchaeota in Hydrothermal Sediment.</title>
        <authorList>
            <person name="Zhou Z."/>
            <person name="Liu Y."/>
            <person name="Xu W."/>
            <person name="Pan J."/>
            <person name="Luo Z.H."/>
            <person name="Li M."/>
        </authorList>
    </citation>
    <scope>NUCLEOTIDE SEQUENCE [LARGE SCALE GENOMIC DNA]</scope>
    <source>
        <strain evidence="12">HyVt-489</strain>
    </source>
</reference>
<dbReference type="EMBL" id="DRMN01000229">
    <property type="protein sequence ID" value="HFB54962.1"/>
    <property type="molecule type" value="Genomic_DNA"/>
</dbReference>
<feature type="domain" description="Glycosyl transferase family 3" evidence="11">
    <location>
        <begin position="6"/>
        <end position="254"/>
    </location>
</feature>
<organism evidence="12">
    <name type="scientific">Hellea balneolensis</name>
    <dbReference type="NCBI Taxonomy" id="287478"/>
    <lineage>
        <taxon>Bacteria</taxon>
        <taxon>Pseudomonadati</taxon>
        <taxon>Pseudomonadota</taxon>
        <taxon>Alphaproteobacteria</taxon>
        <taxon>Maricaulales</taxon>
        <taxon>Robiginitomaculaceae</taxon>
        <taxon>Hellea</taxon>
    </lineage>
</organism>
<evidence type="ECO:0000256" key="10">
    <source>
        <dbReference type="ARBA" id="ARBA00068057"/>
    </source>
</evidence>
<dbReference type="Pfam" id="PF00591">
    <property type="entry name" value="Glycos_transf_3"/>
    <property type="match status" value="1"/>
</dbReference>
<comment type="caution">
    <text evidence="12">The sequence shown here is derived from an EMBL/GenBank/DDBJ whole genome shotgun (WGS) entry which is preliminary data.</text>
</comment>
<dbReference type="PANTHER" id="PTHR43285:SF2">
    <property type="entry name" value="ANTHRANILATE PHOSPHORIBOSYLTRANSFERASE"/>
    <property type="match status" value="1"/>
</dbReference>
<dbReference type="InterPro" id="IPR000312">
    <property type="entry name" value="Glycosyl_Trfase_fam3"/>
</dbReference>
<evidence type="ECO:0000256" key="2">
    <source>
        <dbReference type="ARBA" id="ARBA00011948"/>
    </source>
</evidence>
<comment type="similarity">
    <text evidence="9">In the C-terminal section; belongs to the anthranilate phosphoribosyltransferase family.</text>
</comment>
<name>A0A7C3C1B4_9PROT</name>
<dbReference type="GO" id="GO:0004048">
    <property type="term" value="F:anthranilate phosphoribosyltransferase activity"/>
    <property type="evidence" value="ECO:0007669"/>
    <property type="project" value="UniProtKB-EC"/>
</dbReference>
<dbReference type="AlphaFoldDB" id="A0A7C3C1B4"/>
<evidence type="ECO:0000256" key="9">
    <source>
        <dbReference type="ARBA" id="ARBA00061188"/>
    </source>
</evidence>
<keyword evidence="7" id="KW-0057">Aromatic amino acid biosynthesis</keyword>
<proteinExistence type="inferred from homology"/>
<keyword evidence="4 12" id="KW-0328">Glycosyltransferase</keyword>
<evidence type="ECO:0000256" key="1">
    <source>
        <dbReference type="ARBA" id="ARBA00004907"/>
    </source>
</evidence>
<evidence type="ECO:0000256" key="3">
    <source>
        <dbReference type="ARBA" id="ARBA00022605"/>
    </source>
</evidence>
<accession>A0A7C3C1B4</accession>
<feature type="non-terminal residue" evidence="12">
    <location>
        <position position="1"/>
    </location>
</feature>
<dbReference type="InterPro" id="IPR035902">
    <property type="entry name" value="Nuc_phospho_transferase"/>
</dbReference>